<feature type="chain" id="PRO_5004084920" description="Secreted protein" evidence="1">
    <location>
        <begin position="23"/>
        <end position="190"/>
    </location>
</feature>
<dbReference type="EMBL" id="KB706433">
    <property type="protein sequence ID" value="EMR67443.1"/>
    <property type="molecule type" value="Genomic_DNA"/>
</dbReference>
<reference evidence="3" key="1">
    <citation type="journal article" date="2013" name="Genome Announc.">
        <title>Draft genome sequence of the grapevine dieback fungus Eutypa lata UCR-EL1.</title>
        <authorList>
            <person name="Blanco-Ulate B."/>
            <person name="Rolshausen P.E."/>
            <person name="Cantu D."/>
        </authorList>
    </citation>
    <scope>NUCLEOTIDE SEQUENCE [LARGE SCALE GENOMIC DNA]</scope>
    <source>
        <strain evidence="3">UCR-EL1</strain>
    </source>
</reference>
<evidence type="ECO:0000313" key="2">
    <source>
        <dbReference type="EMBL" id="EMR67443.1"/>
    </source>
</evidence>
<dbReference type="OrthoDB" id="5229488at2759"/>
<dbReference type="Proteomes" id="UP000012174">
    <property type="component" value="Unassembled WGS sequence"/>
</dbReference>
<proteinExistence type="predicted"/>
<accession>M7SSE9</accession>
<dbReference type="HOGENOM" id="CLU_1427981_0_0_1"/>
<dbReference type="KEGG" id="ela:UCREL1_5553"/>
<evidence type="ECO:0008006" key="4">
    <source>
        <dbReference type="Google" id="ProtNLM"/>
    </source>
</evidence>
<dbReference type="AlphaFoldDB" id="M7SSE9"/>
<sequence>MYSKNNCLPGLLSLLVIAVTAANPLASSPVLHDRIREAAPAGSPYQWIEYYTGGAETAAAAGECITLNAGAHLVLSGGNNYNNNNALEKRSGAHTFTAYSSPGCTSGFIASTSGWGCVGSNCYNWGTAALSTRLTQDSNNSPYPTADLHNAAACSDGREHHQGIDGTESCDDASFYGSDGWQSTELWYDC</sequence>
<protein>
    <recommendedName>
        <fullName evidence="4">Secreted protein</fullName>
    </recommendedName>
</protein>
<organism evidence="2 3">
    <name type="scientific">Eutypa lata (strain UCR-EL1)</name>
    <name type="common">Grapevine dieback disease fungus</name>
    <name type="synonym">Eutypa armeniacae</name>
    <dbReference type="NCBI Taxonomy" id="1287681"/>
    <lineage>
        <taxon>Eukaryota</taxon>
        <taxon>Fungi</taxon>
        <taxon>Dikarya</taxon>
        <taxon>Ascomycota</taxon>
        <taxon>Pezizomycotina</taxon>
        <taxon>Sordariomycetes</taxon>
        <taxon>Xylariomycetidae</taxon>
        <taxon>Xylariales</taxon>
        <taxon>Diatrypaceae</taxon>
        <taxon>Eutypa</taxon>
    </lineage>
</organism>
<evidence type="ECO:0000313" key="3">
    <source>
        <dbReference type="Proteomes" id="UP000012174"/>
    </source>
</evidence>
<gene>
    <name evidence="2" type="ORF">UCREL1_5553</name>
</gene>
<feature type="signal peptide" evidence="1">
    <location>
        <begin position="1"/>
        <end position="22"/>
    </location>
</feature>
<evidence type="ECO:0000256" key="1">
    <source>
        <dbReference type="SAM" id="SignalP"/>
    </source>
</evidence>
<name>M7SSE9_EUTLA</name>
<keyword evidence="1" id="KW-0732">Signal</keyword>
<keyword evidence="3" id="KW-1185">Reference proteome</keyword>